<keyword evidence="1" id="KW-1133">Transmembrane helix</keyword>
<reference evidence="2" key="1">
    <citation type="submission" date="2021-02" db="EMBL/GenBank/DDBJ databases">
        <title>Comparative genomics reveals that relaxation of natural selection precedes convergent phenotypic evolution of cavefish.</title>
        <authorList>
            <person name="Peng Z."/>
        </authorList>
    </citation>
    <scope>NUCLEOTIDE SEQUENCE</scope>
    <source>
        <tissue evidence="2">Muscle</tissue>
    </source>
</reference>
<gene>
    <name evidence="2" type="ORF">IRJ41_012264</name>
</gene>
<feature type="transmembrane region" description="Helical" evidence="1">
    <location>
        <begin position="37"/>
        <end position="57"/>
    </location>
</feature>
<proteinExistence type="predicted"/>
<evidence type="ECO:0000256" key="1">
    <source>
        <dbReference type="SAM" id="Phobius"/>
    </source>
</evidence>
<organism evidence="2 3">
    <name type="scientific">Triplophysa rosa</name>
    <name type="common">Cave loach</name>
    <dbReference type="NCBI Taxonomy" id="992332"/>
    <lineage>
        <taxon>Eukaryota</taxon>
        <taxon>Metazoa</taxon>
        <taxon>Chordata</taxon>
        <taxon>Craniata</taxon>
        <taxon>Vertebrata</taxon>
        <taxon>Euteleostomi</taxon>
        <taxon>Actinopterygii</taxon>
        <taxon>Neopterygii</taxon>
        <taxon>Teleostei</taxon>
        <taxon>Ostariophysi</taxon>
        <taxon>Cypriniformes</taxon>
        <taxon>Nemacheilidae</taxon>
        <taxon>Triplophysa</taxon>
    </lineage>
</organism>
<accession>A0A9W7W8G7</accession>
<evidence type="ECO:0000313" key="3">
    <source>
        <dbReference type="Proteomes" id="UP001059041"/>
    </source>
</evidence>
<comment type="caution">
    <text evidence="2">The sequence shown here is derived from an EMBL/GenBank/DDBJ whole genome shotgun (WGS) entry which is preliminary data.</text>
</comment>
<name>A0A9W7W8G7_TRIRA</name>
<sequence length="87" mass="10033">MDQSGVYQIIGKGLQRTFRVNVKVIPEPVQSIDWMKIALWVAVLVLVIALVSVIMYYKRCCRRGLNKKEENETCERLNQQSFNTNGT</sequence>
<protein>
    <submittedName>
        <fullName evidence="2">Uncharacterized protein</fullName>
    </submittedName>
</protein>
<dbReference type="EMBL" id="JAFHDT010000900">
    <property type="protein sequence ID" value="KAI7789227.1"/>
    <property type="molecule type" value="Genomic_DNA"/>
</dbReference>
<dbReference type="AlphaFoldDB" id="A0A9W7W8G7"/>
<dbReference type="Proteomes" id="UP001059041">
    <property type="component" value="Unassembled WGS sequence"/>
</dbReference>
<evidence type="ECO:0000313" key="2">
    <source>
        <dbReference type="EMBL" id="KAI7789227.1"/>
    </source>
</evidence>
<keyword evidence="3" id="KW-1185">Reference proteome</keyword>
<keyword evidence="1" id="KW-0812">Transmembrane</keyword>
<keyword evidence="1" id="KW-0472">Membrane</keyword>